<evidence type="ECO:0000313" key="2">
    <source>
        <dbReference type="EMBL" id="MCG2578881.1"/>
    </source>
</evidence>
<dbReference type="PANTHER" id="PTHR43312:SF1">
    <property type="entry name" value="NADP-DEPENDENT OXIDOREDUCTASE DOMAIN-CONTAINING PROTEIN"/>
    <property type="match status" value="1"/>
</dbReference>
<dbReference type="CDD" id="cd19097">
    <property type="entry name" value="AKR_unchar"/>
    <property type="match status" value="1"/>
</dbReference>
<gene>
    <name evidence="2" type="ORF">LZ012_17945</name>
</gene>
<dbReference type="Pfam" id="PF00248">
    <property type="entry name" value="Aldo_ket_red"/>
    <property type="match status" value="1"/>
</dbReference>
<keyword evidence="3" id="KW-1185">Reference proteome</keyword>
<dbReference type="EMBL" id="JAKLTN010000005">
    <property type="protein sequence ID" value="MCG2578881.1"/>
    <property type="molecule type" value="Genomic_DNA"/>
</dbReference>
<evidence type="ECO:0000313" key="3">
    <source>
        <dbReference type="Proteomes" id="UP001165384"/>
    </source>
</evidence>
<name>A0ABS9K6T3_9RHOO</name>
<dbReference type="PRINTS" id="PR00069">
    <property type="entry name" value="ALDKETRDTASE"/>
</dbReference>
<protein>
    <submittedName>
        <fullName evidence="2">Aldo/keto reductase</fullName>
    </submittedName>
</protein>
<dbReference type="SUPFAM" id="SSF51430">
    <property type="entry name" value="NAD(P)-linked oxidoreductase"/>
    <property type="match status" value="1"/>
</dbReference>
<accession>A0ABS9K6T3</accession>
<comment type="caution">
    <text evidence="2">The sequence shown here is derived from an EMBL/GenBank/DDBJ whole genome shotgun (WGS) entry which is preliminary data.</text>
</comment>
<organism evidence="2 3">
    <name type="scientific">Dechloromonas hankyongensis</name>
    <dbReference type="NCBI Taxonomy" id="2908002"/>
    <lineage>
        <taxon>Bacteria</taxon>
        <taxon>Pseudomonadati</taxon>
        <taxon>Pseudomonadota</taxon>
        <taxon>Betaproteobacteria</taxon>
        <taxon>Rhodocyclales</taxon>
        <taxon>Azonexaceae</taxon>
        <taxon>Dechloromonas</taxon>
    </lineage>
</organism>
<dbReference type="InterPro" id="IPR036812">
    <property type="entry name" value="NAD(P)_OxRdtase_dom_sf"/>
</dbReference>
<dbReference type="Proteomes" id="UP001165384">
    <property type="component" value="Unassembled WGS sequence"/>
</dbReference>
<dbReference type="RefSeq" id="WP_275712280.1">
    <property type="nucleotide sequence ID" value="NZ_JAKLTN010000005.1"/>
</dbReference>
<feature type="domain" description="NADP-dependent oxidoreductase" evidence="1">
    <location>
        <begin position="2"/>
        <end position="277"/>
    </location>
</feature>
<evidence type="ECO:0000259" key="1">
    <source>
        <dbReference type="Pfam" id="PF00248"/>
    </source>
</evidence>
<dbReference type="PANTHER" id="PTHR43312">
    <property type="entry name" value="D-THREO-ALDOSE 1-DEHYDROGENASE"/>
    <property type="match status" value="1"/>
</dbReference>
<reference evidence="2" key="1">
    <citation type="submission" date="2022-01" db="EMBL/GenBank/DDBJ databases">
        <authorList>
            <person name="Jo J.-H."/>
            <person name="Im W.-T."/>
        </authorList>
    </citation>
    <scope>NUCLEOTIDE SEQUENCE</scope>
    <source>
        <strain evidence="2">XY25</strain>
    </source>
</reference>
<dbReference type="Gene3D" id="3.20.20.100">
    <property type="entry name" value="NADP-dependent oxidoreductase domain"/>
    <property type="match status" value="1"/>
</dbReference>
<dbReference type="InterPro" id="IPR053135">
    <property type="entry name" value="AKR2_Oxidoreductase"/>
</dbReference>
<dbReference type="InterPro" id="IPR020471">
    <property type="entry name" value="AKR"/>
</dbReference>
<sequence length="295" mass="31850">MKLGLGTVQFGLDYGITNTAGQPPLEAVRSILGHAIRHGVHTLDTAALYGDSESVLGQALPRPHPFSIVSKTLPLDTALSEQRAISVISAGIDRSLQRLGEPRLSGLLVHRPDDLLGPMGDALFEALNTLRSQGLVKKIGVSVYTPQEALTLLRRYPIEIVQLPLNPLDQRHLREGSVHELAHAGVEIHVRSAFLQGLLLAPSRPLPSGLEGLAPAMAAWQSLLATEQLTPLQASLAFLRGIPAVSVTVCGATSLTEWQEIVAAYDSAPALPTELFKKLPILDDKLIDPRFWPKR</sequence>
<dbReference type="InterPro" id="IPR023210">
    <property type="entry name" value="NADP_OxRdtase_dom"/>
</dbReference>
<proteinExistence type="predicted"/>